<evidence type="ECO:0000256" key="15">
    <source>
        <dbReference type="PIRSR" id="PIRSR606539-3"/>
    </source>
</evidence>
<evidence type="ECO:0000256" key="14">
    <source>
        <dbReference type="PIRSR" id="PIRSR606539-2"/>
    </source>
</evidence>
<dbReference type="InterPro" id="IPR023299">
    <property type="entry name" value="ATPase_P-typ_cyto_dom_N"/>
</dbReference>
<dbReference type="SUPFAM" id="SSF81653">
    <property type="entry name" value="Calcium ATPase, transduction domain A"/>
    <property type="match status" value="1"/>
</dbReference>
<comment type="catalytic activity">
    <reaction evidence="12 16">
        <text>ATP + H2O + phospholipidSide 1 = ADP + phosphate + phospholipidSide 2.</text>
        <dbReference type="EC" id="7.6.2.1"/>
    </reaction>
</comment>
<feature type="domain" description="P-type ATPase N-terminal" evidence="19">
    <location>
        <begin position="42"/>
        <end position="85"/>
    </location>
</feature>
<evidence type="ECO:0000256" key="11">
    <source>
        <dbReference type="ARBA" id="ARBA00023136"/>
    </source>
</evidence>
<accession>F0YJC7</accession>
<feature type="binding site" evidence="14">
    <location>
        <position position="699"/>
    </location>
    <ligand>
        <name>ATP</name>
        <dbReference type="ChEBI" id="CHEBI:30616"/>
    </ligand>
</feature>
<sequence>MAVAEAYERVAKFVDDLLTFDVDPEKWRVLEVSIGGELGAGDYSDNSITTHKYNALTFLPRSLFEQFRRTANQYFLLISLLMIIGTYTDLFYSPLTAWSTIGPLSLILAITMTKEGIEDLKRHKSDEHVNNSEARILSNSPETPPGTVETVAWKAIAPGQIVLVKDREEIPADLVLLWSSEGAQCYVETSNIDGETNLKIKRPATDSANAPLFPHPDKSKGVGMTLEFEAPCGKVHSFEGTLKHAGGEIALDASQFLLRGSTLRNTKLAIGVVAYTGKDTRLVRNSRDVPSKLSELERVVNNMVLFILGAMVCITTISVIAYCLWNESNKKDLWYMCYRYKQDGVPALFDENCSNSDDYSNGSMWFTFFILYNNFIPISLYVTIEMINYCQAAYVDGDLEMYDEASDTPALARTSNMNADLGMIAHVFSDKTGTLTQNIMKFKRCAVGGGVYGGETVDPPRRIEALKQLVITGDGVERDFAAIMAVCHTVVPEVREDGTTGYQAESPDEEALVEGACDLGLAFASRTVDVVDVTLASPSGTKGTSLSYTVLATIPFDSTRKRMSAIVRLPNGKVRVMTKGADNIVFGLADAAAGYARVPGGREALDADLEKFARDGLRTLVLAQRDVSDREYKAWAEAWHAAETALGSARKEKLVAAAALIEKDLAIVGATAIEDKLQDGVPSTIAELAKAEIKLWVLTGDKMETAINIGYSARLLTPDMYLVKLPVEGADAGPLGDYGVAAQLEALEASDHLALIIEGATALEAILGDDDLENRFLRLASCCRAVVACRVSPAQKRILVGLVRRKTNPAPITLAIGDGANDVGMIQEANIGVGISGKEGRQAVNNADFAIAQFRFLKPLLFHHGRKNYRRMSKVIIYSFFKNIVLTFVLFYFQADCAWSGTSFYESWVYSGFNFFLGLIPLAMGFFDHDVADATVDKYPRLYAAGLHRMDLNVTNMAYGTLEAIAASLAIYYLTREVYWRPMSIWQDHGKAMDVWVLGTAVFVGMVMAMMARACLLVDSWNEVQLVFVVLQHLMLFTFIIFMAQAYVAWYGFLDYDYYGVAYHAYALPVFWLVSCVLVPAVVSALQILVLGVHLDFFPSINDIGKELDHGHVDGEHLHHHPQHAFIRLRAPASVHALVASLFGTTDSARSTFVTRESLRDVHATIGKEQSKKLGIHEDVASSYAYDVASETMGAGAGSHDEEKMSPENADAV</sequence>
<dbReference type="SFLD" id="SFLDS00003">
    <property type="entry name" value="Haloacid_Dehalogenase"/>
    <property type="match status" value="1"/>
</dbReference>
<evidence type="ECO:0000256" key="4">
    <source>
        <dbReference type="ARBA" id="ARBA00022692"/>
    </source>
</evidence>
<dbReference type="GO" id="GO:0045332">
    <property type="term" value="P:phospholipid translocation"/>
    <property type="evidence" value="ECO:0007669"/>
    <property type="project" value="TreeGrafter"/>
</dbReference>
<dbReference type="GeneID" id="20222462"/>
<dbReference type="KEGG" id="aaf:AURANDRAFT_55026"/>
<dbReference type="GO" id="GO:0005886">
    <property type="term" value="C:plasma membrane"/>
    <property type="evidence" value="ECO:0007669"/>
    <property type="project" value="TreeGrafter"/>
</dbReference>
<dbReference type="FunFam" id="3.40.50.1000:FF:000014">
    <property type="entry name" value="Phospholipid-transporting ATPase"/>
    <property type="match status" value="1"/>
</dbReference>
<dbReference type="Gene3D" id="3.40.50.1000">
    <property type="entry name" value="HAD superfamily/HAD-like"/>
    <property type="match status" value="1"/>
</dbReference>
<keyword evidence="6 14" id="KW-0547">Nucleotide-binding</keyword>
<evidence type="ECO:0000259" key="18">
    <source>
        <dbReference type="Pfam" id="PF00122"/>
    </source>
</evidence>
<dbReference type="OrthoDB" id="377733at2759"/>
<dbReference type="InterPro" id="IPR059000">
    <property type="entry name" value="ATPase_P-type_domA"/>
</dbReference>
<dbReference type="GO" id="GO:0016887">
    <property type="term" value="F:ATP hydrolysis activity"/>
    <property type="evidence" value="ECO:0007669"/>
    <property type="project" value="InterPro"/>
</dbReference>
<feature type="binding site" evidence="14">
    <location>
        <position position="701"/>
    </location>
    <ligand>
        <name>ATP</name>
        <dbReference type="ChEBI" id="CHEBI:30616"/>
    </ligand>
</feature>
<evidence type="ECO:0000256" key="12">
    <source>
        <dbReference type="ARBA" id="ARBA00034036"/>
    </source>
</evidence>
<feature type="transmembrane region" description="Helical" evidence="16">
    <location>
        <begin position="907"/>
        <end position="927"/>
    </location>
</feature>
<evidence type="ECO:0000256" key="17">
    <source>
        <dbReference type="SAM" id="MobiDB-lite"/>
    </source>
</evidence>
<dbReference type="AlphaFoldDB" id="F0YJC7"/>
<dbReference type="GO" id="GO:0000287">
    <property type="term" value="F:magnesium ion binding"/>
    <property type="evidence" value="ECO:0007669"/>
    <property type="project" value="UniProtKB-UniRule"/>
</dbReference>
<dbReference type="Pfam" id="PF13246">
    <property type="entry name" value="Cation_ATPase"/>
    <property type="match status" value="1"/>
</dbReference>
<feature type="transmembrane region" description="Helical" evidence="16">
    <location>
        <begin position="1026"/>
        <end position="1050"/>
    </location>
</feature>
<evidence type="ECO:0000256" key="13">
    <source>
        <dbReference type="PIRSR" id="PIRSR606539-1"/>
    </source>
</evidence>
<evidence type="ECO:0000256" key="5">
    <source>
        <dbReference type="ARBA" id="ARBA00022723"/>
    </source>
</evidence>
<dbReference type="InterPro" id="IPR044492">
    <property type="entry name" value="P_typ_ATPase_HD_dom"/>
</dbReference>
<evidence type="ECO:0000256" key="6">
    <source>
        <dbReference type="ARBA" id="ARBA00022741"/>
    </source>
</evidence>
<dbReference type="RefSeq" id="XP_009040504.1">
    <property type="nucleotide sequence ID" value="XM_009042256.1"/>
</dbReference>
<dbReference type="eggNOG" id="KOG0206">
    <property type="taxonomic scope" value="Eukaryota"/>
</dbReference>
<keyword evidence="22" id="KW-1185">Reference proteome</keyword>
<feature type="binding site" evidence="14">
    <location>
        <position position="700"/>
    </location>
    <ligand>
        <name>ATP</name>
        <dbReference type="ChEBI" id="CHEBI:30616"/>
    </ligand>
</feature>
<dbReference type="Gene3D" id="2.70.150.10">
    <property type="entry name" value="Calcium-transporting ATPase, cytoplasmic transduction domain A"/>
    <property type="match status" value="1"/>
</dbReference>
<keyword evidence="8 15" id="KW-0460">Magnesium</keyword>
<evidence type="ECO:0000256" key="3">
    <source>
        <dbReference type="ARBA" id="ARBA00008109"/>
    </source>
</evidence>
<dbReference type="Gene3D" id="3.40.1110.10">
    <property type="entry name" value="Calcium-transporting ATPase, cytoplasmic domain N"/>
    <property type="match status" value="1"/>
</dbReference>
<dbReference type="SUPFAM" id="SSF81665">
    <property type="entry name" value="Calcium ATPase, transmembrane domain M"/>
    <property type="match status" value="1"/>
</dbReference>
<feature type="domain" description="P-type ATPase C-terminal" evidence="20">
    <location>
        <begin position="844"/>
        <end position="1099"/>
    </location>
</feature>
<feature type="binding site" evidence="14">
    <location>
        <position position="431"/>
    </location>
    <ligand>
        <name>ATP</name>
        <dbReference type="ChEBI" id="CHEBI:30616"/>
    </ligand>
</feature>
<gene>
    <name evidence="21" type="ORF">AURANDRAFT_55026</name>
</gene>
<evidence type="ECO:0000313" key="22">
    <source>
        <dbReference type="Proteomes" id="UP000002729"/>
    </source>
</evidence>
<dbReference type="PROSITE" id="PS00154">
    <property type="entry name" value="ATPASE_E1_E2"/>
    <property type="match status" value="1"/>
</dbReference>
<dbReference type="Pfam" id="PF00122">
    <property type="entry name" value="E1-E2_ATPase"/>
    <property type="match status" value="1"/>
</dbReference>
<comment type="cofactor">
    <cofactor evidence="15">
        <name>Mg(2+)</name>
        <dbReference type="ChEBI" id="CHEBI:18420"/>
    </cofactor>
</comment>
<dbReference type="InterPro" id="IPR032630">
    <property type="entry name" value="P_typ_ATPase_c"/>
</dbReference>
<dbReference type="GO" id="GO:0005524">
    <property type="term" value="F:ATP binding"/>
    <property type="evidence" value="ECO:0007669"/>
    <property type="project" value="UniProtKB-UniRule"/>
</dbReference>
<keyword evidence="7 14" id="KW-0067">ATP-binding</keyword>
<feature type="transmembrane region" description="Helical" evidence="16">
    <location>
        <begin position="303"/>
        <end position="325"/>
    </location>
</feature>
<feature type="binding site" evidence="14">
    <location>
        <position position="430"/>
    </location>
    <ligand>
        <name>ATP</name>
        <dbReference type="ChEBI" id="CHEBI:30616"/>
    </ligand>
</feature>
<name>F0YJC7_AURAN</name>
<comment type="subcellular location">
    <subcellularLocation>
        <location evidence="2">Endomembrane system</location>
    </subcellularLocation>
    <subcellularLocation>
        <location evidence="1 16">Membrane</location>
        <topology evidence="1 16">Multi-pass membrane protein</topology>
    </subcellularLocation>
</comment>
<protein>
    <recommendedName>
        <fullName evidence="16">Phospholipid-transporting ATPase</fullName>
        <ecNumber evidence="16">7.6.2.1</ecNumber>
    </recommendedName>
</protein>
<feature type="binding site" evidence="14">
    <location>
        <position position="432"/>
    </location>
    <ligand>
        <name>ATP</name>
        <dbReference type="ChEBI" id="CHEBI:30616"/>
    </ligand>
</feature>
<comment type="similarity">
    <text evidence="3 16">Belongs to the cation transport ATPase (P-type) (TC 3.A.3) family. Type IV subfamily.</text>
</comment>
<evidence type="ECO:0000259" key="20">
    <source>
        <dbReference type="Pfam" id="PF16212"/>
    </source>
</evidence>
<evidence type="ECO:0000256" key="1">
    <source>
        <dbReference type="ARBA" id="ARBA00004141"/>
    </source>
</evidence>
<dbReference type="GO" id="GO:0140326">
    <property type="term" value="F:ATPase-coupled intramembrane lipid transporter activity"/>
    <property type="evidence" value="ECO:0007669"/>
    <property type="project" value="UniProtKB-EC"/>
</dbReference>
<evidence type="ECO:0000259" key="19">
    <source>
        <dbReference type="Pfam" id="PF16209"/>
    </source>
</evidence>
<dbReference type="EMBL" id="GL833147">
    <property type="protein sequence ID" value="EGB04767.1"/>
    <property type="molecule type" value="Genomic_DNA"/>
</dbReference>
<feature type="domain" description="P-type ATPase A" evidence="18">
    <location>
        <begin position="146"/>
        <end position="265"/>
    </location>
</feature>
<dbReference type="Proteomes" id="UP000002729">
    <property type="component" value="Unassembled WGS sequence"/>
</dbReference>
<dbReference type="InterPro" id="IPR023214">
    <property type="entry name" value="HAD_sf"/>
</dbReference>
<dbReference type="InterPro" id="IPR032631">
    <property type="entry name" value="P-type_ATPase_N"/>
</dbReference>
<feature type="binding site" evidence="14">
    <location>
        <position position="796"/>
    </location>
    <ligand>
        <name>ATP</name>
        <dbReference type="ChEBI" id="CHEBI:30616"/>
    </ligand>
</feature>
<dbReference type="PRINTS" id="PR00119">
    <property type="entry name" value="CATATPASE"/>
</dbReference>
<feature type="binding site" evidence="14">
    <location>
        <position position="618"/>
    </location>
    <ligand>
        <name>ATP</name>
        <dbReference type="ChEBI" id="CHEBI:30616"/>
    </ligand>
</feature>
<feature type="binding site" evidence="14">
    <location>
        <position position="790"/>
    </location>
    <ligand>
        <name>ATP</name>
        <dbReference type="ChEBI" id="CHEBI:30616"/>
    </ligand>
</feature>
<evidence type="ECO:0000256" key="9">
    <source>
        <dbReference type="ARBA" id="ARBA00022967"/>
    </source>
</evidence>
<dbReference type="Pfam" id="PF16209">
    <property type="entry name" value="PhoLip_ATPase_N"/>
    <property type="match status" value="1"/>
</dbReference>
<feature type="transmembrane region" description="Helical" evidence="16">
    <location>
        <begin position="875"/>
        <end position="895"/>
    </location>
</feature>
<feature type="binding site" evidence="15">
    <location>
        <position position="432"/>
    </location>
    <ligand>
        <name>Mg(2+)</name>
        <dbReference type="ChEBI" id="CHEBI:18420"/>
    </ligand>
</feature>
<dbReference type="InterPro" id="IPR036412">
    <property type="entry name" value="HAD-like_sf"/>
</dbReference>
<dbReference type="InterPro" id="IPR001757">
    <property type="entry name" value="P_typ_ATPase"/>
</dbReference>
<feature type="binding site" evidence="14">
    <location>
        <position position="556"/>
    </location>
    <ligand>
        <name>ATP</name>
        <dbReference type="ChEBI" id="CHEBI:30616"/>
    </ligand>
</feature>
<feature type="binding site" evidence="15">
    <location>
        <position position="822"/>
    </location>
    <ligand>
        <name>Mg(2+)</name>
        <dbReference type="ChEBI" id="CHEBI:18420"/>
    </ligand>
</feature>
<evidence type="ECO:0000256" key="10">
    <source>
        <dbReference type="ARBA" id="ARBA00022989"/>
    </source>
</evidence>
<evidence type="ECO:0000256" key="7">
    <source>
        <dbReference type="ARBA" id="ARBA00022840"/>
    </source>
</evidence>
<keyword evidence="10 16" id="KW-1133">Transmembrane helix</keyword>
<feature type="transmembrane region" description="Helical" evidence="16">
    <location>
        <begin position="1070"/>
        <end position="1093"/>
    </location>
</feature>
<dbReference type="EC" id="7.6.2.1" evidence="16"/>
<dbReference type="Pfam" id="PF16212">
    <property type="entry name" value="PhoLip_ATPase_C"/>
    <property type="match status" value="1"/>
</dbReference>
<reference evidence="21 22" key="1">
    <citation type="journal article" date="2011" name="Proc. Natl. Acad. Sci. U.S.A.">
        <title>Niche of harmful alga Aureococcus anophagefferens revealed through ecogenomics.</title>
        <authorList>
            <person name="Gobler C.J."/>
            <person name="Berry D.L."/>
            <person name="Dyhrman S.T."/>
            <person name="Wilhelm S.W."/>
            <person name="Salamov A."/>
            <person name="Lobanov A.V."/>
            <person name="Zhang Y."/>
            <person name="Collier J.L."/>
            <person name="Wurch L.L."/>
            <person name="Kustka A.B."/>
            <person name="Dill B.D."/>
            <person name="Shah M."/>
            <person name="VerBerkmoes N.C."/>
            <person name="Kuo A."/>
            <person name="Terry A."/>
            <person name="Pangilinan J."/>
            <person name="Lindquist E.A."/>
            <person name="Lucas S."/>
            <person name="Paulsen I.T."/>
            <person name="Hattenrath-Lehmann T.K."/>
            <person name="Talmage S.C."/>
            <person name="Walker E.A."/>
            <person name="Koch F."/>
            <person name="Burson A.M."/>
            <person name="Marcoval M.A."/>
            <person name="Tang Y.Z."/>
            <person name="Lecleir G.R."/>
            <person name="Coyne K.J."/>
            <person name="Berg G.M."/>
            <person name="Bertrand E.M."/>
            <person name="Saito M.A."/>
            <person name="Gladyshev V.N."/>
            <person name="Grigoriev I.V."/>
        </authorList>
    </citation>
    <scope>NUCLEOTIDE SEQUENCE [LARGE SCALE GENOMIC DNA]</scope>
    <source>
        <strain evidence="22">CCMP 1984</strain>
    </source>
</reference>
<evidence type="ECO:0000256" key="2">
    <source>
        <dbReference type="ARBA" id="ARBA00004308"/>
    </source>
</evidence>
<keyword evidence="9 16" id="KW-1278">Translocase</keyword>
<dbReference type="NCBIfam" id="TIGR01652">
    <property type="entry name" value="ATPase-Plipid"/>
    <property type="match status" value="1"/>
</dbReference>
<feature type="binding site" evidence="14">
    <location>
        <position position="821"/>
    </location>
    <ligand>
        <name>ATP</name>
        <dbReference type="ChEBI" id="CHEBI:30616"/>
    </ligand>
</feature>
<dbReference type="OMA" id="KHTYKKT"/>
<dbReference type="SFLD" id="SFLDF00027">
    <property type="entry name" value="p-type_atpase"/>
    <property type="match status" value="1"/>
</dbReference>
<dbReference type="SUPFAM" id="SSF56784">
    <property type="entry name" value="HAD-like"/>
    <property type="match status" value="1"/>
</dbReference>
<evidence type="ECO:0000256" key="16">
    <source>
        <dbReference type="RuleBase" id="RU362033"/>
    </source>
</evidence>
<feature type="transmembrane region" description="Helical" evidence="16">
    <location>
        <begin position="74"/>
        <end position="92"/>
    </location>
</feature>
<feature type="transmembrane region" description="Helical" evidence="16">
    <location>
        <begin position="98"/>
        <end position="117"/>
    </location>
</feature>
<dbReference type="InterPro" id="IPR008250">
    <property type="entry name" value="ATPase_P-typ_transduc_dom_A_sf"/>
</dbReference>
<feature type="binding site" evidence="15">
    <location>
        <position position="430"/>
    </location>
    <ligand>
        <name>Mg(2+)</name>
        <dbReference type="ChEBI" id="CHEBI:18420"/>
    </ligand>
</feature>
<dbReference type="InterPro" id="IPR018303">
    <property type="entry name" value="ATPase_P-typ_P_site"/>
</dbReference>
<dbReference type="PANTHER" id="PTHR24092">
    <property type="entry name" value="PROBABLE PHOSPHOLIPID-TRANSPORTING ATPASE"/>
    <property type="match status" value="1"/>
</dbReference>
<keyword evidence="4 16" id="KW-0812">Transmembrane</keyword>
<organism evidence="22">
    <name type="scientific">Aureococcus anophagefferens</name>
    <name type="common">Harmful bloom alga</name>
    <dbReference type="NCBI Taxonomy" id="44056"/>
    <lineage>
        <taxon>Eukaryota</taxon>
        <taxon>Sar</taxon>
        <taxon>Stramenopiles</taxon>
        <taxon>Ochrophyta</taxon>
        <taxon>Pelagophyceae</taxon>
        <taxon>Pelagomonadales</taxon>
        <taxon>Pelagomonadaceae</taxon>
        <taxon>Aureococcus</taxon>
    </lineage>
</organism>
<dbReference type="PANTHER" id="PTHR24092:SF218">
    <property type="entry name" value="PHOSPHOLIPID-TRANSPORTING ATPASE"/>
    <property type="match status" value="1"/>
</dbReference>
<feature type="binding site" evidence="14">
    <location>
        <position position="822"/>
    </location>
    <ligand>
        <name>ATP</name>
        <dbReference type="ChEBI" id="CHEBI:30616"/>
    </ligand>
</feature>
<dbReference type="InterPro" id="IPR006539">
    <property type="entry name" value="P-type_ATPase_IV"/>
</dbReference>
<feature type="active site" description="4-aspartylphosphate intermediate" evidence="13">
    <location>
        <position position="430"/>
    </location>
</feature>
<evidence type="ECO:0000256" key="8">
    <source>
        <dbReference type="ARBA" id="ARBA00022842"/>
    </source>
</evidence>
<feature type="region of interest" description="Disordered" evidence="17">
    <location>
        <begin position="1194"/>
        <end position="1213"/>
    </location>
</feature>
<keyword evidence="5 15" id="KW-0479">Metal-binding</keyword>
<feature type="transmembrane region" description="Helical" evidence="16">
    <location>
        <begin position="957"/>
        <end position="975"/>
    </location>
</feature>
<proteinExistence type="inferred from homology"/>
<dbReference type="SFLD" id="SFLDG00002">
    <property type="entry name" value="C1.7:_P-type_atpase_like"/>
    <property type="match status" value="1"/>
</dbReference>
<feature type="transmembrane region" description="Helical" evidence="16">
    <location>
        <begin position="995"/>
        <end position="1014"/>
    </location>
</feature>
<feature type="binding site" evidence="14">
    <location>
        <position position="579"/>
    </location>
    <ligand>
        <name>ATP</name>
        <dbReference type="ChEBI" id="CHEBI:30616"/>
    </ligand>
</feature>
<evidence type="ECO:0000313" key="21">
    <source>
        <dbReference type="EMBL" id="EGB04767.1"/>
    </source>
</evidence>
<keyword evidence="11 16" id="KW-0472">Membrane</keyword>
<feature type="binding site" evidence="14">
    <location>
        <position position="509"/>
    </location>
    <ligand>
        <name>ATP</name>
        <dbReference type="ChEBI" id="CHEBI:30616"/>
    </ligand>
</feature>
<dbReference type="NCBIfam" id="TIGR01494">
    <property type="entry name" value="ATPase_P-type"/>
    <property type="match status" value="1"/>
</dbReference>
<dbReference type="SUPFAM" id="SSF81660">
    <property type="entry name" value="Metal cation-transporting ATPase, ATP-binding domain N"/>
    <property type="match status" value="1"/>
</dbReference>
<dbReference type="InParanoid" id="F0YJC7"/>
<dbReference type="InterPro" id="IPR023298">
    <property type="entry name" value="ATPase_P-typ_TM_dom_sf"/>
</dbReference>
<feature type="transmembrane region" description="Helical" evidence="16">
    <location>
        <begin position="364"/>
        <end position="384"/>
    </location>
</feature>
<feature type="binding site" evidence="15">
    <location>
        <position position="818"/>
    </location>
    <ligand>
        <name>Mg(2+)</name>
        <dbReference type="ChEBI" id="CHEBI:18420"/>
    </ligand>
</feature>